<name>A0A1J8QMJ9_9AGAM</name>
<dbReference type="Proteomes" id="UP000183567">
    <property type="component" value="Unassembled WGS sequence"/>
</dbReference>
<feature type="non-terminal residue" evidence="1">
    <location>
        <position position="1"/>
    </location>
</feature>
<proteinExistence type="predicted"/>
<sequence>PFALLSTIPSLEKHRRTWDWVFEQRTNASSVSQGVTAAAPALSFMIPSNVPNVTCNFHYQVPCLYPTNSGTA</sequence>
<evidence type="ECO:0000313" key="2">
    <source>
        <dbReference type="Proteomes" id="UP000183567"/>
    </source>
</evidence>
<organism evidence="1 2">
    <name type="scientific">Rhizopogon vesiculosus</name>
    <dbReference type="NCBI Taxonomy" id="180088"/>
    <lineage>
        <taxon>Eukaryota</taxon>
        <taxon>Fungi</taxon>
        <taxon>Dikarya</taxon>
        <taxon>Basidiomycota</taxon>
        <taxon>Agaricomycotina</taxon>
        <taxon>Agaricomycetes</taxon>
        <taxon>Agaricomycetidae</taxon>
        <taxon>Boletales</taxon>
        <taxon>Suillineae</taxon>
        <taxon>Rhizopogonaceae</taxon>
        <taxon>Rhizopogon</taxon>
    </lineage>
</organism>
<evidence type="ECO:0000313" key="1">
    <source>
        <dbReference type="EMBL" id="OJA10634.1"/>
    </source>
</evidence>
<dbReference type="AlphaFoldDB" id="A0A1J8QMJ9"/>
<comment type="caution">
    <text evidence="1">The sequence shown here is derived from an EMBL/GenBank/DDBJ whole genome shotgun (WGS) entry which is preliminary data.</text>
</comment>
<accession>A0A1J8QMJ9</accession>
<keyword evidence="2" id="KW-1185">Reference proteome</keyword>
<reference evidence="1 2" key="1">
    <citation type="submission" date="2016-03" db="EMBL/GenBank/DDBJ databases">
        <title>Comparative genomics of the ectomycorrhizal sister species Rhizopogon vinicolor and Rhizopogon vesiculosus (Basidiomycota: Boletales) reveals a divergence of the mating type B locus.</title>
        <authorList>
            <person name="Mujic A.B."/>
            <person name="Kuo A."/>
            <person name="Tritt A."/>
            <person name="Lipzen A."/>
            <person name="Chen C."/>
            <person name="Johnson J."/>
            <person name="Sharma A."/>
            <person name="Barry K."/>
            <person name="Grigoriev I.V."/>
            <person name="Spatafora J.W."/>
        </authorList>
    </citation>
    <scope>NUCLEOTIDE SEQUENCE [LARGE SCALE GENOMIC DNA]</scope>
    <source>
        <strain evidence="1 2">AM-OR11-056</strain>
    </source>
</reference>
<dbReference type="EMBL" id="LVVM01005403">
    <property type="protein sequence ID" value="OJA10634.1"/>
    <property type="molecule type" value="Genomic_DNA"/>
</dbReference>
<protein>
    <submittedName>
        <fullName evidence="1">Uncharacterized protein</fullName>
    </submittedName>
</protein>
<gene>
    <name evidence="1" type="ORF">AZE42_04522</name>
</gene>